<sequence>MTVPSSDVVFDLDERLQIQSCGVLDLPAEILATIFSIVHSLALSSPATQFTTSDTVIALSQVNSFWRETCLSFPALWTYIHIICDSIDEAKRAQIFLERSGTLPLTIDIRAEIGLVVAPMRQETIHMIQKLFAECERWKEASFSIHSRSLEHIAWVFRDEPRERFRFSMLEKLLFSRTIERRYGTGRLFQIFQSQCTPRLHTLAIAPGYHVSLPFAFGQITSLTLCEIKSSTMIPSNFSTLCHQLEKLQITRTAGGHEQMQTSTTAHVLTRLKSLTVRGSGSGRLWGLLTLPSLQNLELATIESTFPLEHEAVLNMLRRSDCGHSIRRMSLVGVDVKDAHVESMLDLVPSLQELVLHETVSTQKKVLTKRFLAALKAPTSPSKPGNNPTESPLTETPNGSPSQIHLIPRLTHIELHIYYFPDFRLDILSEILLSRITTGTTRIQAYSTLFSPFPNHSLPSSFLPSSSHSSASSRSLALDSVCPTRHAVGIATIARQVEGSQETNLELERERNISEPTSGPLKHVRLCFILPKDSPQGQVPFELAKMVNRLRLFSTAEILGEVKCQGGGWGRRC</sequence>
<accession>A0A6A4IDG4</accession>
<feature type="region of interest" description="Disordered" evidence="1">
    <location>
        <begin position="377"/>
        <end position="402"/>
    </location>
</feature>
<dbReference type="Proteomes" id="UP000799118">
    <property type="component" value="Unassembled WGS sequence"/>
</dbReference>
<dbReference type="SUPFAM" id="SSF52047">
    <property type="entry name" value="RNI-like"/>
    <property type="match status" value="1"/>
</dbReference>
<evidence type="ECO:0000313" key="3">
    <source>
        <dbReference type="Proteomes" id="UP000799118"/>
    </source>
</evidence>
<protein>
    <recommendedName>
        <fullName evidence="4">F-box domain-containing protein</fullName>
    </recommendedName>
</protein>
<evidence type="ECO:0008006" key="4">
    <source>
        <dbReference type="Google" id="ProtNLM"/>
    </source>
</evidence>
<dbReference type="EMBL" id="ML769396">
    <property type="protein sequence ID" value="KAE9407318.1"/>
    <property type="molecule type" value="Genomic_DNA"/>
</dbReference>
<proteinExistence type="predicted"/>
<feature type="compositionally biased region" description="Polar residues" evidence="1">
    <location>
        <begin position="379"/>
        <end position="402"/>
    </location>
</feature>
<dbReference type="InterPro" id="IPR032675">
    <property type="entry name" value="LRR_dom_sf"/>
</dbReference>
<keyword evidence="3" id="KW-1185">Reference proteome</keyword>
<dbReference type="AlphaFoldDB" id="A0A6A4IDG4"/>
<dbReference type="OrthoDB" id="3041972at2759"/>
<organism evidence="2 3">
    <name type="scientific">Gymnopus androsaceus JB14</name>
    <dbReference type="NCBI Taxonomy" id="1447944"/>
    <lineage>
        <taxon>Eukaryota</taxon>
        <taxon>Fungi</taxon>
        <taxon>Dikarya</taxon>
        <taxon>Basidiomycota</taxon>
        <taxon>Agaricomycotina</taxon>
        <taxon>Agaricomycetes</taxon>
        <taxon>Agaricomycetidae</taxon>
        <taxon>Agaricales</taxon>
        <taxon>Marasmiineae</taxon>
        <taxon>Omphalotaceae</taxon>
        <taxon>Gymnopus</taxon>
    </lineage>
</organism>
<reference evidence="2" key="1">
    <citation type="journal article" date="2019" name="Environ. Microbiol.">
        <title>Fungal ecological strategies reflected in gene transcription - a case study of two litter decomposers.</title>
        <authorList>
            <person name="Barbi F."/>
            <person name="Kohler A."/>
            <person name="Barry K."/>
            <person name="Baskaran P."/>
            <person name="Daum C."/>
            <person name="Fauchery L."/>
            <person name="Ihrmark K."/>
            <person name="Kuo A."/>
            <person name="LaButti K."/>
            <person name="Lipzen A."/>
            <person name="Morin E."/>
            <person name="Grigoriev I.V."/>
            <person name="Henrissat B."/>
            <person name="Lindahl B."/>
            <person name="Martin F."/>
        </authorList>
    </citation>
    <scope>NUCLEOTIDE SEQUENCE</scope>
    <source>
        <strain evidence="2">JB14</strain>
    </source>
</reference>
<evidence type="ECO:0000256" key="1">
    <source>
        <dbReference type="SAM" id="MobiDB-lite"/>
    </source>
</evidence>
<name>A0A6A4IDG4_9AGAR</name>
<dbReference type="Gene3D" id="3.80.10.10">
    <property type="entry name" value="Ribonuclease Inhibitor"/>
    <property type="match status" value="1"/>
</dbReference>
<evidence type="ECO:0000313" key="2">
    <source>
        <dbReference type="EMBL" id="KAE9407318.1"/>
    </source>
</evidence>
<gene>
    <name evidence="2" type="ORF">BT96DRAFT_986620</name>
</gene>